<dbReference type="EMBL" id="LK028576">
    <property type="protein sequence ID" value="CDS15241.1"/>
    <property type="molecule type" value="Genomic_DNA"/>
</dbReference>
<dbReference type="InterPro" id="IPR038753">
    <property type="entry name" value="NFKBIL1"/>
</dbReference>
<reference evidence="10 11" key="1">
    <citation type="journal article" date="2013" name="Nature">
        <title>The genomes of four tapeworm species reveal adaptations to parasitism.</title>
        <authorList>
            <person name="Tsai I.J."/>
            <person name="Zarowiecki M."/>
            <person name="Holroyd N."/>
            <person name="Garciarrubio A."/>
            <person name="Sanchez-Flores A."/>
            <person name="Brooks K.L."/>
            <person name="Tracey A."/>
            <person name="Bobes R.J."/>
            <person name="Fragoso G."/>
            <person name="Sciutto E."/>
            <person name="Aslett M."/>
            <person name="Beasley H."/>
            <person name="Bennett H.M."/>
            <person name="Cai J."/>
            <person name="Camicia F."/>
            <person name="Clark R."/>
            <person name="Cucher M."/>
            <person name="De Silva N."/>
            <person name="Day T.A."/>
            <person name="Deplazes P."/>
            <person name="Estrada K."/>
            <person name="Fernandez C."/>
            <person name="Holland P.W."/>
            <person name="Hou J."/>
            <person name="Hu S."/>
            <person name="Huckvale T."/>
            <person name="Hung S.S."/>
            <person name="Kamenetzky L."/>
            <person name="Keane J.A."/>
            <person name="Kiss F."/>
            <person name="Koziol U."/>
            <person name="Lambert O."/>
            <person name="Liu K."/>
            <person name="Luo X."/>
            <person name="Luo Y."/>
            <person name="Macchiaroli N."/>
            <person name="Nichol S."/>
            <person name="Paps J."/>
            <person name="Parkinson J."/>
            <person name="Pouchkina-Stantcheva N."/>
            <person name="Riddiford N."/>
            <person name="Rosenzvit M."/>
            <person name="Salinas G."/>
            <person name="Wasmuth J.D."/>
            <person name="Zamanian M."/>
            <person name="Zheng Y."/>
            <person name="Cai X."/>
            <person name="Soberon X."/>
            <person name="Olson P.D."/>
            <person name="Laclette J.P."/>
            <person name="Brehm K."/>
            <person name="Berriman M."/>
            <person name="Garciarrubio A."/>
            <person name="Bobes R.J."/>
            <person name="Fragoso G."/>
            <person name="Sanchez-Flores A."/>
            <person name="Estrada K."/>
            <person name="Cevallos M.A."/>
            <person name="Morett E."/>
            <person name="Gonzalez V."/>
            <person name="Portillo T."/>
            <person name="Ochoa-Leyva A."/>
            <person name="Jose M.V."/>
            <person name="Sciutto E."/>
            <person name="Landa A."/>
            <person name="Jimenez L."/>
            <person name="Valdes V."/>
            <person name="Carrero J.C."/>
            <person name="Larralde C."/>
            <person name="Morales-Montor J."/>
            <person name="Limon-Lason J."/>
            <person name="Soberon X."/>
            <person name="Laclette J.P."/>
        </authorList>
    </citation>
    <scope>NUCLEOTIDE SEQUENCE [LARGE SCALE GENOMIC DNA]</scope>
</reference>
<gene>
    <name evidence="10" type="ORF">EgrG_000763700</name>
</gene>
<dbReference type="OrthoDB" id="5984981at2759"/>
<dbReference type="Proteomes" id="UP000492820">
    <property type="component" value="Unassembled WGS sequence"/>
</dbReference>
<organism evidence="10">
    <name type="scientific">Echinococcus granulosus</name>
    <name type="common">Hydatid tapeworm</name>
    <dbReference type="NCBI Taxonomy" id="6210"/>
    <lineage>
        <taxon>Eukaryota</taxon>
        <taxon>Metazoa</taxon>
        <taxon>Spiralia</taxon>
        <taxon>Lophotrochozoa</taxon>
        <taxon>Platyhelminthes</taxon>
        <taxon>Cestoda</taxon>
        <taxon>Eucestoda</taxon>
        <taxon>Cyclophyllidea</taxon>
        <taxon>Taeniidae</taxon>
        <taxon>Echinococcus</taxon>
        <taxon>Echinococcus granulosus group</taxon>
    </lineage>
</organism>
<dbReference type="GO" id="GO:0043124">
    <property type="term" value="P:negative regulation of canonical NF-kappaB signal transduction"/>
    <property type="evidence" value="ECO:0007669"/>
    <property type="project" value="InterPro"/>
</dbReference>
<evidence type="ECO:0000256" key="8">
    <source>
        <dbReference type="ARBA" id="ARBA00030802"/>
    </source>
</evidence>
<evidence type="ECO:0000256" key="3">
    <source>
        <dbReference type="ARBA" id="ARBA00022553"/>
    </source>
</evidence>
<feature type="region of interest" description="Disordered" evidence="9">
    <location>
        <begin position="168"/>
        <end position="189"/>
    </location>
</feature>
<reference evidence="12" key="3">
    <citation type="submission" date="2020-10" db="UniProtKB">
        <authorList>
            <consortium name="WormBaseParasite"/>
        </authorList>
    </citation>
    <scope>IDENTIFICATION</scope>
</reference>
<reference evidence="10" key="2">
    <citation type="submission" date="2014-06" db="EMBL/GenBank/DDBJ databases">
        <authorList>
            <person name="Aslett M."/>
        </authorList>
    </citation>
    <scope>NUCLEOTIDE SEQUENCE</scope>
</reference>
<evidence type="ECO:0000256" key="7">
    <source>
        <dbReference type="ARBA" id="ARBA00030621"/>
    </source>
</evidence>
<dbReference type="WBParaSite" id="EgrG_000763700">
    <property type="protein sequence ID" value="EgrG_000763700"/>
    <property type="gene ID" value="EgrG_000763700"/>
</dbReference>
<evidence type="ECO:0000256" key="2">
    <source>
        <dbReference type="ARBA" id="ARBA00014259"/>
    </source>
</evidence>
<dbReference type="PANTHER" id="PTHR15263">
    <property type="entry name" value="I-KAPPA-B-LIKE PROTEIN IKBL"/>
    <property type="match status" value="1"/>
</dbReference>
<name>A0A068WCD7_ECHGR</name>
<dbReference type="GO" id="GO:0005634">
    <property type="term" value="C:nucleus"/>
    <property type="evidence" value="ECO:0007669"/>
    <property type="project" value="UniProtKB-SubCell"/>
</dbReference>
<evidence type="ECO:0000313" key="11">
    <source>
        <dbReference type="Proteomes" id="UP000492820"/>
    </source>
</evidence>
<keyword evidence="4" id="KW-0677">Repeat</keyword>
<dbReference type="AlphaFoldDB" id="A0A068WCD7"/>
<sequence>MVRYLVDVGLPIEVYDKKGNTPVHSCINYGIKHRRYSKCCKLLACLVESNLELLYVRNNKGTSPSTLLEQLWLSAPSEERIKGDAVLMQCSLREDLCGEVRPLKRRCSDAISEDAWQERLLDELNADFPRHEEYFQGFSDAGTSSGDFFEDIRKEYERKKQRYMYRLPPESDQPSASTAYATASTRADKFRRRHAEGLRKRGLGSPPSNPSVSVLSYEQYSERWQAFLRSDTSWAIPWPPIKVGDMEELLRFVGCSLFHLRQLQVDWHPDRFFARLPPRVQRTEEMTSRVTALSQFFNKAVAELRRCVGKSEQ</sequence>
<evidence type="ECO:0000256" key="6">
    <source>
        <dbReference type="ARBA" id="ARBA00023242"/>
    </source>
</evidence>
<keyword evidence="6" id="KW-0539">Nucleus</keyword>
<evidence type="ECO:0000256" key="4">
    <source>
        <dbReference type="ARBA" id="ARBA00022737"/>
    </source>
</evidence>
<evidence type="ECO:0000313" key="10">
    <source>
        <dbReference type="EMBL" id="CDS15241.1"/>
    </source>
</evidence>
<evidence type="ECO:0000313" key="12">
    <source>
        <dbReference type="WBParaSite" id="EgrG_000763700"/>
    </source>
</evidence>
<dbReference type="PANTHER" id="PTHR15263:SF1">
    <property type="entry name" value="NF-KAPPA-B INHIBITOR-LIKE PROTEIN 1"/>
    <property type="match status" value="1"/>
</dbReference>
<keyword evidence="3" id="KW-0597">Phosphoprotein</keyword>
<dbReference type="InterPro" id="IPR036770">
    <property type="entry name" value="Ankyrin_rpt-contain_sf"/>
</dbReference>
<protein>
    <recommendedName>
        <fullName evidence="2">NF-kappa-B inhibitor-like protein 1</fullName>
    </recommendedName>
    <alternativeName>
        <fullName evidence="7">Inhibitor of kappa B-like protein</fullName>
    </alternativeName>
    <alternativeName>
        <fullName evidence="8">Nuclear factor of kappa light polypeptide gene enhancer in B-cells inhibitor-like 1</fullName>
    </alternativeName>
</protein>
<comment type="subcellular location">
    <subcellularLocation>
        <location evidence="1">Nucleus</location>
    </subcellularLocation>
</comment>
<accession>A0A068WCD7</accession>
<evidence type="ECO:0000256" key="5">
    <source>
        <dbReference type="ARBA" id="ARBA00023043"/>
    </source>
</evidence>
<proteinExistence type="predicted"/>
<evidence type="ECO:0000256" key="1">
    <source>
        <dbReference type="ARBA" id="ARBA00004123"/>
    </source>
</evidence>
<feature type="compositionally biased region" description="Low complexity" evidence="9">
    <location>
        <begin position="175"/>
        <end position="185"/>
    </location>
</feature>
<evidence type="ECO:0000256" key="9">
    <source>
        <dbReference type="SAM" id="MobiDB-lite"/>
    </source>
</evidence>
<keyword evidence="5" id="KW-0040">ANK repeat</keyword>
<dbReference type="Gene3D" id="1.25.40.20">
    <property type="entry name" value="Ankyrin repeat-containing domain"/>
    <property type="match status" value="1"/>
</dbReference>